<dbReference type="InterPro" id="IPR036282">
    <property type="entry name" value="Glutathione-S-Trfase_C_sf"/>
</dbReference>
<keyword evidence="6 11" id="KW-0808">Transferase</keyword>
<dbReference type="Pfam" id="PF02798">
    <property type="entry name" value="GST_N"/>
    <property type="match status" value="1"/>
</dbReference>
<dbReference type="HOGENOM" id="CLU_011226_5_1_1"/>
<feature type="domain" description="GST N-terminal" evidence="9">
    <location>
        <begin position="59"/>
        <end position="140"/>
    </location>
</feature>
<dbReference type="SFLD" id="SFLDG00358">
    <property type="entry name" value="Main_(cytGST)"/>
    <property type="match status" value="1"/>
</dbReference>
<keyword evidence="8" id="KW-0812">Transmembrane</keyword>
<dbReference type="InterPro" id="IPR004045">
    <property type="entry name" value="Glutathione_S-Trfase_N"/>
</dbReference>
<evidence type="ECO:0000256" key="3">
    <source>
        <dbReference type="ARBA" id="ARBA00012452"/>
    </source>
</evidence>
<dbReference type="CDD" id="cd03187">
    <property type="entry name" value="GST_C_Phi"/>
    <property type="match status" value="1"/>
</dbReference>
<dbReference type="SUPFAM" id="SSF47616">
    <property type="entry name" value="GST C-terminal domain-like"/>
    <property type="match status" value="1"/>
</dbReference>
<keyword evidence="8" id="KW-1133">Transmembrane helix</keyword>
<dbReference type="Gene3D" id="3.40.30.10">
    <property type="entry name" value="Glutaredoxin"/>
    <property type="match status" value="1"/>
</dbReference>
<dbReference type="Pfam" id="PF00043">
    <property type="entry name" value="GST_C"/>
    <property type="match status" value="1"/>
</dbReference>
<protein>
    <recommendedName>
        <fullName evidence="3">glutathione transferase</fullName>
        <ecNumber evidence="3">2.5.1.18</ecNumber>
    </recommendedName>
</protein>
<dbReference type="FunFam" id="3.40.30.10:FF:000016">
    <property type="entry name" value="Glutathione S-transferase F2"/>
    <property type="match status" value="1"/>
</dbReference>
<dbReference type="InterPro" id="IPR010987">
    <property type="entry name" value="Glutathione-S-Trfase_C-like"/>
</dbReference>
<dbReference type="Gene3D" id="1.20.1050.10">
    <property type="match status" value="1"/>
</dbReference>
<evidence type="ECO:0000313" key="11">
    <source>
        <dbReference type="EMBL" id="EOX95005.1"/>
    </source>
</evidence>
<feature type="domain" description="GST C-terminal" evidence="10">
    <location>
        <begin position="148"/>
        <end position="277"/>
    </location>
</feature>
<comment type="similarity">
    <text evidence="2">Belongs to the GST superfamily. Phi family.</text>
</comment>
<evidence type="ECO:0000256" key="5">
    <source>
        <dbReference type="ARBA" id="ARBA00022575"/>
    </source>
</evidence>
<evidence type="ECO:0000256" key="8">
    <source>
        <dbReference type="SAM" id="Phobius"/>
    </source>
</evidence>
<dbReference type="CDD" id="cd03053">
    <property type="entry name" value="GST_N_Phi"/>
    <property type="match status" value="1"/>
</dbReference>
<dbReference type="EC" id="2.5.1.18" evidence="3"/>
<keyword evidence="8" id="KW-0472">Membrane</keyword>
<dbReference type="Gramene" id="EOX95005">
    <property type="protein sequence ID" value="EOX95005"/>
    <property type="gene ID" value="TCM_004589"/>
</dbReference>
<dbReference type="SFLD" id="SFLDS00019">
    <property type="entry name" value="Glutathione_Transferase_(cytos"/>
    <property type="match status" value="1"/>
</dbReference>
<dbReference type="GO" id="GO:0004364">
    <property type="term" value="F:glutathione transferase activity"/>
    <property type="evidence" value="ECO:0000318"/>
    <property type="project" value="GO_Central"/>
</dbReference>
<dbReference type="GO" id="GO:0006749">
    <property type="term" value="P:glutathione metabolic process"/>
    <property type="evidence" value="ECO:0000318"/>
    <property type="project" value="GO_Central"/>
</dbReference>
<evidence type="ECO:0000256" key="2">
    <source>
        <dbReference type="ARBA" id="ARBA00010128"/>
    </source>
</evidence>
<reference evidence="11 12" key="1">
    <citation type="journal article" date="2013" name="Genome Biol.">
        <title>The genome sequence of the most widely cultivated cacao type and its use to identify candidate genes regulating pod color.</title>
        <authorList>
            <person name="Motamayor J.C."/>
            <person name="Mockaitis K."/>
            <person name="Schmutz J."/>
            <person name="Haiminen N."/>
            <person name="Iii D.L."/>
            <person name="Cornejo O."/>
            <person name="Findley S.D."/>
            <person name="Zheng P."/>
            <person name="Utro F."/>
            <person name="Royaert S."/>
            <person name="Saski C."/>
            <person name="Jenkins J."/>
            <person name="Podicheti R."/>
            <person name="Zhao M."/>
            <person name="Scheffler B.E."/>
            <person name="Stack J.C."/>
            <person name="Feltus F.A."/>
            <person name="Mustiga G.M."/>
            <person name="Amores F."/>
            <person name="Phillips W."/>
            <person name="Marelli J.P."/>
            <person name="May G.D."/>
            <person name="Shapiro H."/>
            <person name="Ma J."/>
            <person name="Bustamante C.D."/>
            <person name="Schnell R.J."/>
            <person name="Main D."/>
            <person name="Gilbert D."/>
            <person name="Parida L."/>
            <person name="Kuhn D.N."/>
        </authorList>
    </citation>
    <scope>NUCLEOTIDE SEQUENCE [LARGE SCALE GENOMIC DNA]</scope>
    <source>
        <strain evidence="12">cv. Matina 1-6</strain>
    </source>
</reference>
<feature type="transmembrane region" description="Helical" evidence="8">
    <location>
        <begin position="30"/>
        <end position="51"/>
    </location>
</feature>
<dbReference type="InterPro" id="IPR004046">
    <property type="entry name" value="GST_C"/>
</dbReference>
<dbReference type="InterPro" id="IPR040079">
    <property type="entry name" value="Glutathione_S-Trfase"/>
</dbReference>
<evidence type="ECO:0000256" key="6">
    <source>
        <dbReference type="ARBA" id="ARBA00022679"/>
    </source>
</evidence>
<sequence>MEDWVISFTLTADYYINTVPLPFTFTNTSAGFLASFITVFAIVFFTVSLSLKLSNLIEMALKLYGAAMSTCTSRVLTCLHEKEADFEFISVNLFAGEHKESPFLAKNPFGQIPVLEDGDLTLFESRAISAYVAEKFKESGYDLIRYQNVKEGAQVKVWMEVESQQYHPAISPIVFQFFVAPLQGKSPEQAIIDEHLEKLGKVLDIYEDKLSRTKYLAGDFYSLADLFHLSYTYYFMKTPWANQINDRPHVKAWWEDISSRPAFLKVASAMNFGEKQN</sequence>
<dbReference type="FunFam" id="1.20.1050.10:FF:000004">
    <property type="entry name" value="Glutathione S-transferase F2"/>
    <property type="match status" value="1"/>
</dbReference>
<dbReference type="GO" id="GO:0005737">
    <property type="term" value="C:cytoplasm"/>
    <property type="evidence" value="ECO:0000318"/>
    <property type="project" value="GO_Central"/>
</dbReference>
<dbReference type="PANTHER" id="PTHR43900:SF72">
    <property type="entry name" value="GLUTATHIONE S-TRANSFERASE F13"/>
    <property type="match status" value="1"/>
</dbReference>
<evidence type="ECO:0000259" key="10">
    <source>
        <dbReference type="PROSITE" id="PS50405"/>
    </source>
</evidence>
<evidence type="ECO:0000259" key="9">
    <source>
        <dbReference type="PROSITE" id="PS50404"/>
    </source>
</evidence>
<dbReference type="STRING" id="3641.A0A061DQJ7"/>
<keyword evidence="12" id="KW-1185">Reference proteome</keyword>
<dbReference type="PANTHER" id="PTHR43900">
    <property type="entry name" value="GLUTATHIONE S-TRANSFERASE RHO"/>
    <property type="match status" value="1"/>
</dbReference>
<evidence type="ECO:0000256" key="7">
    <source>
        <dbReference type="ARBA" id="ARBA00047960"/>
    </source>
</evidence>
<dbReference type="InParanoid" id="A0A061DQJ7"/>
<dbReference type="FunCoup" id="A0A061DQJ7">
    <property type="interactions" value="681"/>
</dbReference>
<name>A0A061DQJ7_THECC</name>
<dbReference type="Proteomes" id="UP000026915">
    <property type="component" value="Chromosome 1"/>
</dbReference>
<dbReference type="AlphaFoldDB" id="A0A061DQJ7"/>
<evidence type="ECO:0000313" key="12">
    <source>
        <dbReference type="Proteomes" id="UP000026915"/>
    </source>
</evidence>
<comment type="subcellular location">
    <subcellularLocation>
        <location evidence="1">Cytoplasm</location>
        <location evidence="1">Cytosol</location>
    </subcellularLocation>
</comment>
<proteinExistence type="inferred from homology"/>
<dbReference type="SUPFAM" id="SSF52833">
    <property type="entry name" value="Thioredoxin-like"/>
    <property type="match status" value="1"/>
</dbReference>
<dbReference type="PROSITE" id="PS50405">
    <property type="entry name" value="GST_CTER"/>
    <property type="match status" value="1"/>
</dbReference>
<dbReference type="OMA" id="LNQWLHF"/>
<evidence type="ECO:0000256" key="1">
    <source>
        <dbReference type="ARBA" id="ARBA00004514"/>
    </source>
</evidence>
<accession>A0A061DQJ7</accession>
<dbReference type="GO" id="GO:0043295">
    <property type="term" value="F:glutathione binding"/>
    <property type="evidence" value="ECO:0000318"/>
    <property type="project" value="GO_Central"/>
</dbReference>
<dbReference type="InterPro" id="IPR036249">
    <property type="entry name" value="Thioredoxin-like_sf"/>
</dbReference>
<organism evidence="11 12">
    <name type="scientific">Theobroma cacao</name>
    <name type="common">Cacao</name>
    <name type="synonym">Cocoa</name>
    <dbReference type="NCBI Taxonomy" id="3641"/>
    <lineage>
        <taxon>Eukaryota</taxon>
        <taxon>Viridiplantae</taxon>
        <taxon>Streptophyta</taxon>
        <taxon>Embryophyta</taxon>
        <taxon>Tracheophyta</taxon>
        <taxon>Spermatophyta</taxon>
        <taxon>Magnoliopsida</taxon>
        <taxon>eudicotyledons</taxon>
        <taxon>Gunneridae</taxon>
        <taxon>Pentapetalae</taxon>
        <taxon>rosids</taxon>
        <taxon>malvids</taxon>
        <taxon>Malvales</taxon>
        <taxon>Malvaceae</taxon>
        <taxon>Byttnerioideae</taxon>
        <taxon>Theobroma</taxon>
    </lineage>
</organism>
<dbReference type="eggNOG" id="KOG0867">
    <property type="taxonomic scope" value="Eukaryota"/>
</dbReference>
<keyword evidence="4" id="KW-0963">Cytoplasm</keyword>
<keyword evidence="5" id="KW-0216">Detoxification</keyword>
<dbReference type="GO" id="GO:0009407">
    <property type="term" value="P:toxin catabolic process"/>
    <property type="evidence" value="ECO:0007669"/>
    <property type="project" value="UniProtKB-ARBA"/>
</dbReference>
<comment type="catalytic activity">
    <reaction evidence="7">
        <text>RX + glutathione = an S-substituted glutathione + a halide anion + H(+)</text>
        <dbReference type="Rhea" id="RHEA:16437"/>
        <dbReference type="ChEBI" id="CHEBI:15378"/>
        <dbReference type="ChEBI" id="CHEBI:16042"/>
        <dbReference type="ChEBI" id="CHEBI:17792"/>
        <dbReference type="ChEBI" id="CHEBI:57925"/>
        <dbReference type="ChEBI" id="CHEBI:90779"/>
        <dbReference type="EC" id="2.5.1.18"/>
    </reaction>
</comment>
<gene>
    <name evidence="11" type="ORF">TCM_004589</name>
</gene>
<dbReference type="InterPro" id="IPR034347">
    <property type="entry name" value="GST_Phi_C"/>
</dbReference>
<evidence type="ECO:0000256" key="4">
    <source>
        <dbReference type="ARBA" id="ARBA00022490"/>
    </source>
</evidence>
<dbReference type="GO" id="GO:0005829">
    <property type="term" value="C:cytosol"/>
    <property type="evidence" value="ECO:0007669"/>
    <property type="project" value="UniProtKB-SubCell"/>
</dbReference>
<dbReference type="PROSITE" id="PS50404">
    <property type="entry name" value="GST_NTER"/>
    <property type="match status" value="1"/>
</dbReference>
<dbReference type="SFLD" id="SFLDG01154">
    <property type="entry name" value="Main.5:_Phi-like"/>
    <property type="match status" value="1"/>
</dbReference>
<dbReference type="EMBL" id="CM001879">
    <property type="protein sequence ID" value="EOX95005.1"/>
    <property type="molecule type" value="Genomic_DNA"/>
</dbReference>